<dbReference type="RefSeq" id="WP_174406363.1">
    <property type="nucleotide sequence ID" value="NZ_BLVO01000016.1"/>
</dbReference>
<comment type="caution">
    <text evidence="2">The sequence shown here is derived from an EMBL/GenBank/DDBJ whole genome shotgun (WGS) entry which is preliminary data.</text>
</comment>
<proteinExistence type="predicted"/>
<dbReference type="SMART" id="SM00507">
    <property type="entry name" value="HNHc"/>
    <property type="match status" value="1"/>
</dbReference>
<feature type="domain" description="HNH nuclease" evidence="1">
    <location>
        <begin position="173"/>
        <end position="224"/>
    </location>
</feature>
<keyword evidence="3" id="KW-1185">Reference proteome</keyword>
<dbReference type="GO" id="GO:0004519">
    <property type="term" value="F:endonuclease activity"/>
    <property type="evidence" value="ECO:0007669"/>
    <property type="project" value="InterPro"/>
</dbReference>
<protein>
    <recommendedName>
        <fullName evidence="1">HNH nuclease domain-containing protein</fullName>
    </recommendedName>
</protein>
<evidence type="ECO:0000313" key="2">
    <source>
        <dbReference type="EMBL" id="GFM34694.1"/>
    </source>
</evidence>
<accession>A0A7J0BNS8</accession>
<reference evidence="2 3" key="1">
    <citation type="submission" date="2020-05" db="EMBL/GenBank/DDBJ databases">
        <title>Draft genome sequence of Desulfovibrio sp. strain HN2T.</title>
        <authorList>
            <person name="Ueno A."/>
            <person name="Tamazawa S."/>
            <person name="Tamamura S."/>
            <person name="Murakami T."/>
            <person name="Kiyama T."/>
            <person name="Inomata H."/>
            <person name="Amano Y."/>
            <person name="Miyakawa K."/>
            <person name="Tamaki H."/>
            <person name="Naganuma T."/>
            <person name="Kaneko K."/>
        </authorList>
    </citation>
    <scope>NUCLEOTIDE SEQUENCE [LARGE SCALE GENOMIC DNA]</scope>
    <source>
        <strain evidence="2 3">HN2</strain>
    </source>
</reference>
<dbReference type="InterPro" id="IPR003615">
    <property type="entry name" value="HNH_nuc"/>
</dbReference>
<sequence>MRGEIISYIEMCQNEGLSLQKGMNFDVCSNHPVILMSVRKNAPYRDQISEDGTELIYEGHDVPKRANEPDPKRVDQMLTNPSGSHTENGKFYAAAEAYKEGRTEPARIQVYEKIKPGIWSDNGLFSLVDAWKEFDGTRSVYKFKLRALSDYKATKAASALREHDTPNRIIPSSVKLEVWRRDGGKCVMCGATSELHFDHIVPFSKGGTSVKADNIQLLCARHNLEKSNKIE</sequence>
<organism evidence="2 3">
    <name type="scientific">Desulfovibrio subterraneus</name>
    <dbReference type="NCBI Taxonomy" id="2718620"/>
    <lineage>
        <taxon>Bacteria</taxon>
        <taxon>Pseudomonadati</taxon>
        <taxon>Thermodesulfobacteriota</taxon>
        <taxon>Desulfovibrionia</taxon>
        <taxon>Desulfovibrionales</taxon>
        <taxon>Desulfovibrionaceae</taxon>
        <taxon>Desulfovibrio</taxon>
    </lineage>
</organism>
<dbReference type="AlphaFoldDB" id="A0A7J0BNS8"/>
<dbReference type="Pfam" id="PF01844">
    <property type="entry name" value="HNH"/>
    <property type="match status" value="1"/>
</dbReference>
<evidence type="ECO:0000313" key="3">
    <source>
        <dbReference type="Proteomes" id="UP000503840"/>
    </source>
</evidence>
<dbReference type="Gene3D" id="1.10.30.50">
    <property type="match status" value="1"/>
</dbReference>
<dbReference type="GO" id="GO:0008270">
    <property type="term" value="F:zinc ion binding"/>
    <property type="evidence" value="ECO:0007669"/>
    <property type="project" value="InterPro"/>
</dbReference>
<gene>
    <name evidence="2" type="ORF">DSM101010T_30590</name>
</gene>
<name>A0A7J0BNS8_9BACT</name>
<dbReference type="EMBL" id="BLVO01000016">
    <property type="protein sequence ID" value="GFM34694.1"/>
    <property type="molecule type" value="Genomic_DNA"/>
</dbReference>
<dbReference type="GO" id="GO:0003676">
    <property type="term" value="F:nucleic acid binding"/>
    <property type="evidence" value="ECO:0007669"/>
    <property type="project" value="InterPro"/>
</dbReference>
<evidence type="ECO:0000259" key="1">
    <source>
        <dbReference type="SMART" id="SM00507"/>
    </source>
</evidence>
<dbReference type="Proteomes" id="UP000503840">
    <property type="component" value="Unassembled WGS sequence"/>
</dbReference>
<dbReference type="InterPro" id="IPR002711">
    <property type="entry name" value="HNH"/>
</dbReference>
<dbReference type="CDD" id="cd00085">
    <property type="entry name" value="HNHc"/>
    <property type="match status" value="1"/>
</dbReference>